<evidence type="ECO:0000256" key="4">
    <source>
        <dbReference type="ARBA" id="ARBA00023136"/>
    </source>
</evidence>
<organism evidence="7 8">
    <name type="scientific">Deinococcus lacus</name>
    <dbReference type="NCBI Taxonomy" id="392561"/>
    <lineage>
        <taxon>Bacteria</taxon>
        <taxon>Thermotogati</taxon>
        <taxon>Deinococcota</taxon>
        <taxon>Deinococci</taxon>
        <taxon>Deinococcales</taxon>
        <taxon>Deinococcaceae</taxon>
        <taxon>Deinococcus</taxon>
    </lineage>
</organism>
<accession>A0ABW1YFX6</accession>
<dbReference type="RefSeq" id="WP_380083494.1">
    <property type="nucleotide sequence ID" value="NZ_JBHSWD010000001.1"/>
</dbReference>
<evidence type="ECO:0000256" key="3">
    <source>
        <dbReference type="ARBA" id="ARBA00022989"/>
    </source>
</evidence>
<proteinExistence type="predicted"/>
<dbReference type="Proteomes" id="UP001596297">
    <property type="component" value="Unassembled WGS sequence"/>
</dbReference>
<evidence type="ECO:0000256" key="6">
    <source>
        <dbReference type="SAM" id="Phobius"/>
    </source>
</evidence>
<keyword evidence="8" id="KW-1185">Reference proteome</keyword>
<protein>
    <submittedName>
        <fullName evidence="7">DUF4870 domain-containing protein</fullName>
    </submittedName>
</protein>
<feature type="compositionally biased region" description="Low complexity" evidence="5">
    <location>
        <begin position="86"/>
        <end position="102"/>
    </location>
</feature>
<sequence>MTDSLHTVRNRAIEIERLLDNLGAEGRGLGEKYRSLTLPQPLQDDLRQLNHLRNTVMHDGVDLTGADLERFVRLSDRVTAELQQMPAASARPSAGPGLSGSSQVPTSSQEDRTMGMLAWGLGFFFPILGPLILMVAHKSPYVQAVSKEVLNVHVSLIAYTLLTLGLLSPLTAIADIVFTVLGVMAANNGEIYRAPAVFRLIK</sequence>
<dbReference type="Pfam" id="PF09685">
    <property type="entry name" value="MamF_MmsF"/>
    <property type="match status" value="1"/>
</dbReference>
<keyword evidence="2 6" id="KW-0812">Transmembrane</keyword>
<feature type="transmembrane region" description="Helical" evidence="6">
    <location>
        <begin position="116"/>
        <end position="136"/>
    </location>
</feature>
<feature type="region of interest" description="Disordered" evidence="5">
    <location>
        <begin position="85"/>
        <end position="108"/>
    </location>
</feature>
<name>A0ABW1YFX6_9DEIO</name>
<evidence type="ECO:0000313" key="8">
    <source>
        <dbReference type="Proteomes" id="UP001596297"/>
    </source>
</evidence>
<evidence type="ECO:0000256" key="5">
    <source>
        <dbReference type="SAM" id="MobiDB-lite"/>
    </source>
</evidence>
<feature type="transmembrane region" description="Helical" evidence="6">
    <location>
        <begin position="156"/>
        <end position="183"/>
    </location>
</feature>
<comment type="subcellular location">
    <subcellularLocation>
        <location evidence="1">Membrane</location>
        <topology evidence="1">Multi-pass membrane protein</topology>
    </subcellularLocation>
</comment>
<evidence type="ECO:0000256" key="2">
    <source>
        <dbReference type="ARBA" id="ARBA00022692"/>
    </source>
</evidence>
<reference evidence="8" key="1">
    <citation type="journal article" date="2019" name="Int. J. Syst. Evol. Microbiol.">
        <title>The Global Catalogue of Microorganisms (GCM) 10K type strain sequencing project: providing services to taxonomists for standard genome sequencing and annotation.</title>
        <authorList>
            <consortium name="The Broad Institute Genomics Platform"/>
            <consortium name="The Broad Institute Genome Sequencing Center for Infectious Disease"/>
            <person name="Wu L."/>
            <person name="Ma J."/>
        </authorList>
    </citation>
    <scope>NUCLEOTIDE SEQUENCE [LARGE SCALE GENOMIC DNA]</scope>
    <source>
        <strain evidence="8">CGMCC 1.15772</strain>
    </source>
</reference>
<dbReference type="InterPro" id="IPR019109">
    <property type="entry name" value="MamF_MmsF"/>
</dbReference>
<comment type="caution">
    <text evidence="7">The sequence shown here is derived from an EMBL/GenBank/DDBJ whole genome shotgun (WGS) entry which is preliminary data.</text>
</comment>
<evidence type="ECO:0000313" key="7">
    <source>
        <dbReference type="EMBL" id="MFC6592465.1"/>
    </source>
</evidence>
<gene>
    <name evidence="7" type="ORF">ACFP81_10980</name>
</gene>
<keyword evidence="4 6" id="KW-0472">Membrane</keyword>
<evidence type="ECO:0000256" key="1">
    <source>
        <dbReference type="ARBA" id="ARBA00004141"/>
    </source>
</evidence>
<dbReference type="EMBL" id="JBHSWD010000001">
    <property type="protein sequence ID" value="MFC6592465.1"/>
    <property type="molecule type" value="Genomic_DNA"/>
</dbReference>
<keyword evidence="3 6" id="KW-1133">Transmembrane helix</keyword>